<comment type="caution">
    <text evidence="6">The sequence shown here is derived from an EMBL/GenBank/DDBJ whole genome shotgun (WGS) entry which is preliminary data.</text>
</comment>
<name>A0AAD7YKQ6_MYTSE</name>
<dbReference type="Gene3D" id="1.10.510.10">
    <property type="entry name" value="Transferase(Phosphotransferase) domain 1"/>
    <property type="match status" value="1"/>
</dbReference>
<dbReference type="PROSITE" id="PS00108">
    <property type="entry name" value="PROTEIN_KINASE_ST"/>
    <property type="match status" value="1"/>
</dbReference>
<dbReference type="Pfam" id="PF00069">
    <property type="entry name" value="Pkinase"/>
    <property type="match status" value="1"/>
</dbReference>
<dbReference type="PROSITE" id="PS50011">
    <property type="entry name" value="PROTEIN_KINASE_DOM"/>
    <property type="match status" value="1"/>
</dbReference>
<reference evidence="6" key="1">
    <citation type="submission" date="2023-03" db="EMBL/GenBank/DDBJ databases">
        <title>Chromosome-level genomes of two armyworms, Mythimna separata and Mythimna loreyi, provide insights into the biosynthesis and reception of sex pheromones.</title>
        <authorList>
            <person name="Zhao H."/>
        </authorList>
    </citation>
    <scope>NUCLEOTIDE SEQUENCE</scope>
    <source>
        <strain evidence="6">BeijingLab</strain>
        <tissue evidence="6">Pupa</tissue>
    </source>
</reference>
<dbReference type="PANTHER" id="PTHR24346:SF79">
    <property type="entry name" value="PROTEIN KINASE DOMAIN-CONTAINING PROTEIN"/>
    <property type="match status" value="1"/>
</dbReference>
<dbReference type="GO" id="GO:0035556">
    <property type="term" value="P:intracellular signal transduction"/>
    <property type="evidence" value="ECO:0007669"/>
    <property type="project" value="TreeGrafter"/>
</dbReference>
<keyword evidence="2 3" id="KW-0067">ATP-binding</keyword>
<feature type="compositionally biased region" description="Polar residues" evidence="4">
    <location>
        <begin position="700"/>
        <end position="717"/>
    </location>
</feature>
<dbReference type="PANTHER" id="PTHR24346">
    <property type="entry name" value="MAP/MICROTUBULE AFFINITY-REGULATING KINASE"/>
    <property type="match status" value="1"/>
</dbReference>
<dbReference type="EMBL" id="JARGEI010000016">
    <property type="protein sequence ID" value="KAJ8718195.1"/>
    <property type="molecule type" value="Genomic_DNA"/>
</dbReference>
<keyword evidence="7" id="KW-1185">Reference proteome</keyword>
<dbReference type="GO" id="GO:0004674">
    <property type="term" value="F:protein serine/threonine kinase activity"/>
    <property type="evidence" value="ECO:0007669"/>
    <property type="project" value="TreeGrafter"/>
</dbReference>
<evidence type="ECO:0000256" key="1">
    <source>
        <dbReference type="ARBA" id="ARBA00022741"/>
    </source>
</evidence>
<feature type="region of interest" description="Disordered" evidence="4">
    <location>
        <begin position="749"/>
        <end position="768"/>
    </location>
</feature>
<evidence type="ECO:0000259" key="5">
    <source>
        <dbReference type="PROSITE" id="PS50011"/>
    </source>
</evidence>
<organism evidence="6 7">
    <name type="scientific">Mythimna separata</name>
    <name type="common">Oriental armyworm</name>
    <name type="synonym">Pseudaletia separata</name>
    <dbReference type="NCBI Taxonomy" id="271217"/>
    <lineage>
        <taxon>Eukaryota</taxon>
        <taxon>Metazoa</taxon>
        <taxon>Ecdysozoa</taxon>
        <taxon>Arthropoda</taxon>
        <taxon>Hexapoda</taxon>
        <taxon>Insecta</taxon>
        <taxon>Pterygota</taxon>
        <taxon>Neoptera</taxon>
        <taxon>Endopterygota</taxon>
        <taxon>Lepidoptera</taxon>
        <taxon>Glossata</taxon>
        <taxon>Ditrysia</taxon>
        <taxon>Noctuoidea</taxon>
        <taxon>Noctuidae</taxon>
        <taxon>Noctuinae</taxon>
        <taxon>Hadenini</taxon>
        <taxon>Mythimna</taxon>
    </lineage>
</organism>
<dbReference type="FunFam" id="1.10.510.10:FF:000571">
    <property type="entry name" value="Maternal embryonic leucine zipper kinase"/>
    <property type="match status" value="1"/>
</dbReference>
<evidence type="ECO:0000313" key="7">
    <source>
        <dbReference type="Proteomes" id="UP001231518"/>
    </source>
</evidence>
<evidence type="ECO:0000256" key="3">
    <source>
        <dbReference type="PROSITE-ProRule" id="PRU10141"/>
    </source>
</evidence>
<dbReference type="InterPro" id="IPR000719">
    <property type="entry name" value="Prot_kinase_dom"/>
</dbReference>
<dbReference type="Proteomes" id="UP001231518">
    <property type="component" value="Chromosome 18"/>
</dbReference>
<gene>
    <name evidence="6" type="ORF">PYW07_006125</name>
</gene>
<evidence type="ECO:0000256" key="2">
    <source>
        <dbReference type="ARBA" id="ARBA00022840"/>
    </source>
</evidence>
<dbReference type="GO" id="GO:0005737">
    <property type="term" value="C:cytoplasm"/>
    <property type="evidence" value="ECO:0007669"/>
    <property type="project" value="TreeGrafter"/>
</dbReference>
<protein>
    <recommendedName>
        <fullName evidence="5">Protein kinase domain-containing protein</fullName>
    </recommendedName>
</protein>
<feature type="region of interest" description="Disordered" evidence="4">
    <location>
        <begin position="843"/>
        <end position="862"/>
    </location>
</feature>
<dbReference type="InterPro" id="IPR017441">
    <property type="entry name" value="Protein_kinase_ATP_BS"/>
</dbReference>
<feature type="region of interest" description="Disordered" evidence="4">
    <location>
        <begin position="652"/>
        <end position="717"/>
    </location>
</feature>
<feature type="binding site" evidence="3">
    <location>
        <position position="49"/>
    </location>
    <ligand>
        <name>ATP</name>
        <dbReference type="ChEBI" id="CHEBI:30616"/>
    </ligand>
</feature>
<dbReference type="AlphaFoldDB" id="A0AAD7YKQ6"/>
<dbReference type="PROSITE" id="PS00107">
    <property type="entry name" value="PROTEIN_KINASE_ATP"/>
    <property type="match status" value="1"/>
</dbReference>
<keyword evidence="1 3" id="KW-0547">Nucleotide-binding</keyword>
<sequence length="897" mass="99641">MKTANMTRNKGQVYSVGNYLMTGKVLGKGHFARVEEATHRIIGKKVAIKIIDLTCIKEEYARRNLHREPRVMAKLRHPCIAALYETMMHGPRLYVVMEAAGGGDLCAHVLGARGAARGLPEPRARALAAQLVSAVRHMHARGVVHRDLKMENIMLDSTKQFIKIVDFGLSNMWSGGAALRTPCGSLEYAAPELFVDGRKYGPEVDLWSIGVIVYGMVTGGLPFTGAESGEGRSRPQLRAAITRGFTRKQRAALAAVTPGHSRLTYYTRLCTSRAASRASSAPHSPPSRPVTHALLTIHVYVHHARLHAQAARRTRRRHARSLTPYLLYTSMYITRGFTRKQRAALAAVTPGHSRLTYYTRLCTSRAASRASSAPHSPPSRPVTHALLTIHVYVHHARLHAQAARRTRRRHARSLTPYLLYTSMYITRGFTRKQRAALAAVTPGHSRLTYYTRLCTSRAASRASSAPHSPPSRPVTHALLTIHVYVHHARLHAQAARRTRRRHARSLTPYLLYTSMYITRGFTRKQRAALAAVTPECKAFIQHLLEPNVEVRMKIEEASRHRWIRRPGMRMKTHPFGIIEANTNREIYRQISELCTRPVIDVVAEIKADPFGPVGGMYNIKTHVAQAGAAPSAELLWSRAALSPAPRTPPLYRAAYERDPPPAPSAPLIEPPTPPPARPISAHATPSPARLQLTPPPPKYSDTQPKISTTVKSQLQSPRTITRPIGSMYGLKKPVYKVYDNGDCGLDPRLPSIDEHSTDSDAKKMSRSKAVRAPCVRKVNLEEERTVRLASCPTRVSEKRVEFYRKAGDGLPSWRASGSLAQQPQARILLQSNATTIKRASLGNIVSPHSSSNSHCKSERAISKRPMLPLPQVGCYSTRSIGKESTHLQRLRRTAPMK</sequence>
<dbReference type="InterPro" id="IPR011009">
    <property type="entry name" value="Kinase-like_dom_sf"/>
</dbReference>
<feature type="domain" description="Protein kinase" evidence="5">
    <location>
        <begin position="20"/>
        <end position="301"/>
    </location>
</feature>
<feature type="compositionally biased region" description="Pro residues" evidence="4">
    <location>
        <begin position="660"/>
        <end position="677"/>
    </location>
</feature>
<proteinExistence type="predicted"/>
<dbReference type="SUPFAM" id="SSF56112">
    <property type="entry name" value="Protein kinase-like (PK-like)"/>
    <property type="match status" value="1"/>
</dbReference>
<dbReference type="InterPro" id="IPR008271">
    <property type="entry name" value="Ser/Thr_kinase_AS"/>
</dbReference>
<feature type="compositionally biased region" description="Basic and acidic residues" evidence="4">
    <location>
        <begin position="751"/>
        <end position="763"/>
    </location>
</feature>
<evidence type="ECO:0000256" key="4">
    <source>
        <dbReference type="SAM" id="MobiDB-lite"/>
    </source>
</evidence>
<evidence type="ECO:0000313" key="6">
    <source>
        <dbReference type="EMBL" id="KAJ8718195.1"/>
    </source>
</evidence>
<dbReference type="GO" id="GO:0005524">
    <property type="term" value="F:ATP binding"/>
    <property type="evidence" value="ECO:0007669"/>
    <property type="project" value="UniProtKB-UniRule"/>
</dbReference>
<accession>A0AAD7YKQ6</accession>
<dbReference type="SMART" id="SM00220">
    <property type="entry name" value="S_TKc"/>
    <property type="match status" value="1"/>
</dbReference>